<dbReference type="EMBL" id="BOMM01000003">
    <property type="protein sequence ID" value="GIE08973.1"/>
    <property type="molecule type" value="Genomic_DNA"/>
</dbReference>
<accession>A0A919MAR6</accession>
<proteinExistence type="predicted"/>
<dbReference type="Proteomes" id="UP000598174">
    <property type="component" value="Unassembled WGS sequence"/>
</dbReference>
<protein>
    <submittedName>
        <fullName evidence="1">Uncharacterized protein</fullName>
    </submittedName>
</protein>
<organism evidence="1 2">
    <name type="scientific">Paractinoplanes ferrugineus</name>
    <dbReference type="NCBI Taxonomy" id="113564"/>
    <lineage>
        <taxon>Bacteria</taxon>
        <taxon>Bacillati</taxon>
        <taxon>Actinomycetota</taxon>
        <taxon>Actinomycetes</taxon>
        <taxon>Micromonosporales</taxon>
        <taxon>Micromonosporaceae</taxon>
        <taxon>Paractinoplanes</taxon>
    </lineage>
</organism>
<keyword evidence="2" id="KW-1185">Reference proteome</keyword>
<gene>
    <name evidence="1" type="ORF">Afe05nite_08130</name>
</gene>
<dbReference type="AlphaFoldDB" id="A0A919MAR6"/>
<evidence type="ECO:0000313" key="2">
    <source>
        <dbReference type="Proteomes" id="UP000598174"/>
    </source>
</evidence>
<reference evidence="1" key="1">
    <citation type="submission" date="2021-01" db="EMBL/GenBank/DDBJ databases">
        <title>Whole genome shotgun sequence of Actinoplanes ferrugineus NBRC 15555.</title>
        <authorList>
            <person name="Komaki H."/>
            <person name="Tamura T."/>
        </authorList>
    </citation>
    <scope>NUCLEOTIDE SEQUENCE</scope>
    <source>
        <strain evidence="1">NBRC 15555</strain>
    </source>
</reference>
<comment type="caution">
    <text evidence="1">The sequence shown here is derived from an EMBL/GenBank/DDBJ whole genome shotgun (WGS) entry which is preliminary data.</text>
</comment>
<dbReference type="RefSeq" id="WP_203815577.1">
    <property type="nucleotide sequence ID" value="NZ_BAAABP010000014.1"/>
</dbReference>
<sequence>MAGGVQIDTDGVGDFGTGMQKQATNGFADIAGRGADLHRQGVGFGSRMTPSDIVTQAKVRYAEALAHAEANLRAYQTAAGILAEVAEQIAQQFSTVDLNSKQAQQQVEYLMATATAAANRALTLDPDGGPA</sequence>
<name>A0A919MAR6_9ACTN</name>
<evidence type="ECO:0000313" key="1">
    <source>
        <dbReference type="EMBL" id="GIE08973.1"/>
    </source>
</evidence>